<dbReference type="CDD" id="cd03220">
    <property type="entry name" value="ABC_KpsT_Wzt"/>
    <property type="match status" value="1"/>
</dbReference>
<dbReference type="GO" id="GO:0140359">
    <property type="term" value="F:ABC-type transporter activity"/>
    <property type="evidence" value="ECO:0007669"/>
    <property type="project" value="InterPro"/>
</dbReference>
<keyword evidence="4" id="KW-0067">ATP-binding</keyword>
<dbReference type="AlphaFoldDB" id="A0A1Y5Q9Q3"/>
<dbReference type="InterPro" id="IPR050683">
    <property type="entry name" value="Bact_Polysacc_Export_ATP-bd"/>
</dbReference>
<dbReference type="GO" id="GO:0016887">
    <property type="term" value="F:ATP hydrolysis activity"/>
    <property type="evidence" value="ECO:0007669"/>
    <property type="project" value="InterPro"/>
</dbReference>
<dbReference type="PANTHER" id="PTHR46743">
    <property type="entry name" value="TEICHOIC ACIDS EXPORT ATP-BINDING PROTEIN TAGH"/>
    <property type="match status" value="1"/>
</dbReference>
<comment type="similarity">
    <text evidence="1">Belongs to the ABC transporter superfamily.</text>
</comment>
<name>A0A1Y5Q9Q3_9GAMM</name>
<dbReference type="InterPro" id="IPR029439">
    <property type="entry name" value="Wzt_C"/>
</dbReference>
<dbReference type="InterPro" id="IPR027417">
    <property type="entry name" value="P-loop_NTPase"/>
</dbReference>
<evidence type="ECO:0000256" key="2">
    <source>
        <dbReference type="ARBA" id="ARBA00022448"/>
    </source>
</evidence>
<reference evidence="6" key="1">
    <citation type="submission" date="2016-03" db="EMBL/GenBank/DDBJ databases">
        <authorList>
            <person name="Ploux O."/>
        </authorList>
    </citation>
    <scope>NUCLEOTIDE SEQUENCE</scope>
    <source>
        <strain evidence="6">UC10</strain>
    </source>
</reference>
<gene>
    <name evidence="6" type="ORF">STPYR_11987</name>
</gene>
<dbReference type="InterPro" id="IPR003593">
    <property type="entry name" value="AAA+_ATPase"/>
</dbReference>
<evidence type="ECO:0000259" key="5">
    <source>
        <dbReference type="PROSITE" id="PS50893"/>
    </source>
</evidence>
<dbReference type="GO" id="GO:0005524">
    <property type="term" value="F:ATP binding"/>
    <property type="evidence" value="ECO:0007669"/>
    <property type="project" value="UniProtKB-KW"/>
</dbReference>
<dbReference type="Pfam" id="PF14524">
    <property type="entry name" value="Wzt_C"/>
    <property type="match status" value="1"/>
</dbReference>
<organism evidence="6">
    <name type="scientific">uncultured Stenotrophomonas sp</name>
    <dbReference type="NCBI Taxonomy" id="165438"/>
    <lineage>
        <taxon>Bacteria</taxon>
        <taxon>Pseudomonadati</taxon>
        <taxon>Pseudomonadota</taxon>
        <taxon>Gammaproteobacteria</taxon>
        <taxon>Lysobacterales</taxon>
        <taxon>Lysobacteraceae</taxon>
        <taxon>Stenotrophomonas</taxon>
        <taxon>environmental samples</taxon>
    </lineage>
</organism>
<evidence type="ECO:0000313" key="6">
    <source>
        <dbReference type="EMBL" id="SBV37057.1"/>
    </source>
</evidence>
<dbReference type="CDD" id="cd10147">
    <property type="entry name" value="Wzt_C-like"/>
    <property type="match status" value="1"/>
</dbReference>
<dbReference type="Gene3D" id="3.40.50.300">
    <property type="entry name" value="P-loop containing nucleotide triphosphate hydrolases"/>
    <property type="match status" value="1"/>
</dbReference>
<sequence>MSCDVSIDVAGVGKVFPVYEKPHHRLLQMLSPRSRKRRWFREFRALGDVCVKLREGERYGLIGPNGSGKSTLLQIVCGTLAATTGTVTTRGRIAALLELGAGFNLEFTGRENVYLNGTLLGLTREEVHARFDAIAAFADIGDFIDQPVKSYSSGMFIRLAFAVAIHVEPDILIVDEALSVGDEAFQRKCFARIERLRDEGATIVFVSHSASTVLELCNHAILLDRGDLLATGTPKEVVALYQRLLFAQPDKAAELRAACLARHPGKTGEDTAGAIKALVRTVVDDGAAAEEENSHFDPGLVSQSALRYDSRGARIEDPHIQTMTGRRVNVLKHGDEYAYVYSVAFDQAAVGVRFGMLIKTVSGVELGGAVSSRADEPIPLVEAGALMEVKFRFRAMLAPGTYFMNAGVNARIDEERSFLDRVVDAVVFRIAPEESRICTGFVDFHVIPEVQPMRHAARVSP</sequence>
<dbReference type="GO" id="GO:0016020">
    <property type="term" value="C:membrane"/>
    <property type="evidence" value="ECO:0007669"/>
    <property type="project" value="InterPro"/>
</dbReference>
<dbReference type="InterPro" id="IPR003439">
    <property type="entry name" value="ABC_transporter-like_ATP-bd"/>
</dbReference>
<dbReference type="SMART" id="SM00382">
    <property type="entry name" value="AAA"/>
    <property type="match status" value="1"/>
</dbReference>
<dbReference type="Gene3D" id="2.70.50.60">
    <property type="entry name" value="abc- transporter (atp binding component) like domain"/>
    <property type="match status" value="1"/>
</dbReference>
<protein>
    <submittedName>
        <fullName evidence="6">ABC transporter-like protein</fullName>
    </submittedName>
</protein>
<evidence type="ECO:0000256" key="4">
    <source>
        <dbReference type="ARBA" id="ARBA00022840"/>
    </source>
</evidence>
<proteinExistence type="inferred from homology"/>
<dbReference type="Pfam" id="PF00005">
    <property type="entry name" value="ABC_tran"/>
    <property type="match status" value="1"/>
</dbReference>
<keyword evidence="3" id="KW-0547">Nucleotide-binding</keyword>
<dbReference type="InterPro" id="IPR015860">
    <property type="entry name" value="ABC_transpr_TagH-like"/>
</dbReference>
<feature type="domain" description="ABC transporter" evidence="5">
    <location>
        <begin position="30"/>
        <end position="250"/>
    </location>
</feature>
<dbReference type="EMBL" id="FLTS01000001">
    <property type="protein sequence ID" value="SBV37057.1"/>
    <property type="molecule type" value="Genomic_DNA"/>
</dbReference>
<dbReference type="SUPFAM" id="SSF52540">
    <property type="entry name" value="P-loop containing nucleoside triphosphate hydrolases"/>
    <property type="match status" value="1"/>
</dbReference>
<dbReference type="PANTHER" id="PTHR46743:SF2">
    <property type="entry name" value="TEICHOIC ACIDS EXPORT ATP-BINDING PROTEIN TAGH"/>
    <property type="match status" value="1"/>
</dbReference>
<dbReference type="PROSITE" id="PS50893">
    <property type="entry name" value="ABC_TRANSPORTER_2"/>
    <property type="match status" value="1"/>
</dbReference>
<evidence type="ECO:0000256" key="1">
    <source>
        <dbReference type="ARBA" id="ARBA00005417"/>
    </source>
</evidence>
<evidence type="ECO:0000256" key="3">
    <source>
        <dbReference type="ARBA" id="ARBA00022741"/>
    </source>
</evidence>
<keyword evidence="2" id="KW-0813">Transport</keyword>
<accession>A0A1Y5Q9Q3</accession>